<dbReference type="InterPro" id="IPR018060">
    <property type="entry name" value="HTH_AraC"/>
</dbReference>
<evidence type="ECO:0000313" key="6">
    <source>
        <dbReference type="Proteomes" id="UP000064967"/>
    </source>
</evidence>
<dbReference type="RefSeq" id="WP_146649007.1">
    <property type="nucleotide sequence ID" value="NZ_CP012333.1"/>
</dbReference>
<dbReference type="PATRIC" id="fig|1391654.3.peg.4679"/>
<feature type="domain" description="HTH araC/xylS-type" evidence="4">
    <location>
        <begin position="1"/>
        <end position="81"/>
    </location>
</feature>
<dbReference type="Gene3D" id="1.10.10.60">
    <property type="entry name" value="Homeodomain-like"/>
    <property type="match status" value="2"/>
</dbReference>
<dbReference type="SUPFAM" id="SSF46689">
    <property type="entry name" value="Homeodomain-like"/>
    <property type="match status" value="1"/>
</dbReference>
<evidence type="ECO:0000256" key="1">
    <source>
        <dbReference type="ARBA" id="ARBA00023015"/>
    </source>
</evidence>
<keyword evidence="3" id="KW-0804">Transcription</keyword>
<dbReference type="STRING" id="1391654.AKJ09_04616"/>
<evidence type="ECO:0000259" key="4">
    <source>
        <dbReference type="PROSITE" id="PS01124"/>
    </source>
</evidence>
<organism evidence="5 6">
    <name type="scientific">Labilithrix luteola</name>
    <dbReference type="NCBI Taxonomy" id="1391654"/>
    <lineage>
        <taxon>Bacteria</taxon>
        <taxon>Pseudomonadati</taxon>
        <taxon>Myxococcota</taxon>
        <taxon>Polyangia</taxon>
        <taxon>Polyangiales</taxon>
        <taxon>Labilitrichaceae</taxon>
        <taxon>Labilithrix</taxon>
    </lineage>
</organism>
<evidence type="ECO:0000256" key="2">
    <source>
        <dbReference type="ARBA" id="ARBA00023125"/>
    </source>
</evidence>
<evidence type="ECO:0000313" key="5">
    <source>
        <dbReference type="EMBL" id="AKU97952.1"/>
    </source>
</evidence>
<keyword evidence="6" id="KW-1185">Reference proteome</keyword>
<dbReference type="EMBL" id="CP012333">
    <property type="protein sequence ID" value="AKU97952.1"/>
    <property type="molecule type" value="Genomic_DNA"/>
</dbReference>
<dbReference type="InterPro" id="IPR050204">
    <property type="entry name" value="AraC_XylS_family_regulators"/>
</dbReference>
<name>A0A0K1PWR0_9BACT</name>
<keyword evidence="2" id="KW-0238">DNA-binding</keyword>
<keyword evidence="1" id="KW-0805">Transcription regulation</keyword>
<dbReference type="AlphaFoldDB" id="A0A0K1PWR0"/>
<dbReference type="GO" id="GO:0043565">
    <property type="term" value="F:sequence-specific DNA binding"/>
    <property type="evidence" value="ECO:0007669"/>
    <property type="project" value="InterPro"/>
</dbReference>
<dbReference type="Proteomes" id="UP000064967">
    <property type="component" value="Chromosome"/>
</dbReference>
<dbReference type="PANTHER" id="PTHR46796">
    <property type="entry name" value="HTH-TYPE TRANSCRIPTIONAL ACTIVATOR RHAS-RELATED"/>
    <property type="match status" value="1"/>
</dbReference>
<dbReference type="SMART" id="SM00342">
    <property type="entry name" value="HTH_ARAC"/>
    <property type="match status" value="1"/>
</dbReference>
<dbReference type="InterPro" id="IPR009057">
    <property type="entry name" value="Homeodomain-like_sf"/>
</dbReference>
<dbReference type="PROSITE" id="PS01124">
    <property type="entry name" value="HTH_ARAC_FAMILY_2"/>
    <property type="match status" value="1"/>
</dbReference>
<protein>
    <submittedName>
        <fullName evidence="5">Transcriptional regulator, AraC family</fullName>
    </submittedName>
</protein>
<dbReference type="KEGG" id="llu:AKJ09_04616"/>
<evidence type="ECO:0000256" key="3">
    <source>
        <dbReference type="ARBA" id="ARBA00023163"/>
    </source>
</evidence>
<accession>A0A0K1PWR0</accession>
<reference evidence="5 6" key="1">
    <citation type="submission" date="2015-08" db="EMBL/GenBank/DDBJ databases">
        <authorList>
            <person name="Babu N.S."/>
            <person name="Beckwith C.J."/>
            <person name="Beseler K.G."/>
            <person name="Brison A."/>
            <person name="Carone J.V."/>
            <person name="Caskin T.P."/>
            <person name="Diamond M."/>
            <person name="Durham M.E."/>
            <person name="Foxe J.M."/>
            <person name="Go M."/>
            <person name="Henderson B.A."/>
            <person name="Jones I.B."/>
            <person name="McGettigan J.A."/>
            <person name="Micheletti S.J."/>
            <person name="Nasrallah M.E."/>
            <person name="Ortiz D."/>
            <person name="Piller C.R."/>
            <person name="Privatt S.R."/>
            <person name="Schneider S.L."/>
            <person name="Sharp S."/>
            <person name="Smith T.C."/>
            <person name="Stanton J.D."/>
            <person name="Ullery H.E."/>
            <person name="Wilson R.J."/>
            <person name="Serrano M.G."/>
            <person name="Buck G."/>
            <person name="Lee V."/>
            <person name="Wang Y."/>
            <person name="Carvalho R."/>
            <person name="Voegtly L."/>
            <person name="Shi R."/>
            <person name="Duckworth R."/>
            <person name="Johnson A."/>
            <person name="Loviza R."/>
            <person name="Walstead R."/>
            <person name="Shah Z."/>
            <person name="Kiflezghi M."/>
            <person name="Wade K."/>
            <person name="Ball S.L."/>
            <person name="Bradley K.W."/>
            <person name="Asai D.J."/>
            <person name="Bowman C.A."/>
            <person name="Russell D.A."/>
            <person name="Pope W.H."/>
            <person name="Jacobs-Sera D."/>
            <person name="Hendrix R.W."/>
            <person name="Hatfull G.F."/>
        </authorList>
    </citation>
    <scope>NUCLEOTIDE SEQUENCE [LARGE SCALE GENOMIC DNA]</scope>
    <source>
        <strain evidence="5 6">DSM 27648</strain>
    </source>
</reference>
<dbReference type="GO" id="GO:0003700">
    <property type="term" value="F:DNA-binding transcription factor activity"/>
    <property type="evidence" value="ECO:0007669"/>
    <property type="project" value="InterPro"/>
</dbReference>
<proteinExistence type="predicted"/>
<dbReference type="Pfam" id="PF12833">
    <property type="entry name" value="HTH_18"/>
    <property type="match status" value="1"/>
</dbReference>
<sequence length="97" mass="10734">MLLSEAAGVERTYLCRLFQRMMGLLPYRFRTHLQVARARKLLPAGADCTEVTYALGFCDQSHLTRCFKELTGTTPGAYASVCGTSSRNEWRTAPAAA</sequence>
<gene>
    <name evidence="5" type="ORF">AKJ09_04616</name>
</gene>
<dbReference type="OrthoDB" id="112032at2"/>